<evidence type="ECO:0000259" key="3">
    <source>
        <dbReference type="Pfam" id="PF13505"/>
    </source>
</evidence>
<dbReference type="Proteomes" id="UP001610100">
    <property type="component" value="Unassembled WGS sequence"/>
</dbReference>
<comment type="caution">
    <text evidence="4">The sequence shown here is derived from an EMBL/GenBank/DDBJ whole genome shotgun (WGS) entry which is preliminary data.</text>
</comment>
<feature type="domain" description="Outer membrane protein beta-barrel" evidence="3">
    <location>
        <begin position="8"/>
        <end position="168"/>
    </location>
</feature>
<gene>
    <name evidence="4" type="ORF">V8G58_09490</name>
</gene>
<reference evidence="4 5" key="1">
    <citation type="submission" date="2024-02" db="EMBL/GenBank/DDBJ databases">
        <title>A Gaetbulibacter species isolated from tidal flats and genomic insights of their niches.</title>
        <authorList>
            <person name="Ye Y."/>
        </authorList>
    </citation>
    <scope>NUCLEOTIDE SEQUENCE [LARGE SCALE GENOMIC DNA]</scope>
    <source>
        <strain evidence="4 5">KYW382</strain>
    </source>
</reference>
<keyword evidence="5" id="KW-1185">Reference proteome</keyword>
<protein>
    <submittedName>
        <fullName evidence="4">Outer membrane beta-barrel protein</fullName>
    </submittedName>
</protein>
<dbReference type="EMBL" id="JBAWKB010000002">
    <property type="protein sequence ID" value="MFH6772165.1"/>
    <property type="molecule type" value="Genomic_DNA"/>
</dbReference>
<evidence type="ECO:0000256" key="2">
    <source>
        <dbReference type="SAM" id="SignalP"/>
    </source>
</evidence>
<dbReference type="InterPro" id="IPR027385">
    <property type="entry name" value="Beta-barrel_OMP"/>
</dbReference>
<dbReference type="InterPro" id="IPR011250">
    <property type="entry name" value="OMP/PagP_B-barrel"/>
</dbReference>
<organism evidence="4 5">
    <name type="scientific">Gaetbulibacter aestuarii</name>
    <dbReference type="NCBI Taxonomy" id="1502358"/>
    <lineage>
        <taxon>Bacteria</taxon>
        <taxon>Pseudomonadati</taxon>
        <taxon>Bacteroidota</taxon>
        <taxon>Flavobacteriia</taxon>
        <taxon>Flavobacteriales</taxon>
        <taxon>Flavobacteriaceae</taxon>
        <taxon>Gaetbulibacter</taxon>
    </lineage>
</organism>
<evidence type="ECO:0000313" key="4">
    <source>
        <dbReference type="EMBL" id="MFH6772165.1"/>
    </source>
</evidence>
<evidence type="ECO:0000313" key="5">
    <source>
        <dbReference type="Proteomes" id="UP001610100"/>
    </source>
</evidence>
<keyword evidence="1 2" id="KW-0732">Signal</keyword>
<name>A0ABW7MZB0_9FLAO</name>
<feature type="signal peptide" evidence="2">
    <location>
        <begin position="1"/>
        <end position="19"/>
    </location>
</feature>
<proteinExistence type="predicted"/>
<dbReference type="SUPFAM" id="SSF56925">
    <property type="entry name" value="OMPA-like"/>
    <property type="match status" value="1"/>
</dbReference>
<accession>A0ABW7MZB0</accession>
<feature type="chain" id="PRO_5047228210" evidence="2">
    <location>
        <begin position="20"/>
        <end position="169"/>
    </location>
</feature>
<dbReference type="Pfam" id="PF13505">
    <property type="entry name" value="OMP_b-brl"/>
    <property type="match status" value="1"/>
</dbReference>
<evidence type="ECO:0000256" key="1">
    <source>
        <dbReference type="ARBA" id="ARBA00022729"/>
    </source>
</evidence>
<dbReference type="RefSeq" id="WP_344741450.1">
    <property type="nucleotide sequence ID" value="NZ_BAABAY010000002.1"/>
</dbReference>
<dbReference type="Gene3D" id="2.40.160.20">
    <property type="match status" value="1"/>
</dbReference>
<sequence length="169" mass="18794">MKKLILFSLLSLFIFSANAQTQFGITTGYLNSNAKVFFDGNSSSESNSGFYIGGVADFTVSEQLHVQPELVYVNVNSSGAINLPVMLKYYVSEKFNIQAGPEVTYLLEEEAEDETSLRIAAGIGLGYDINQNFFLEARYSFQINNYYTGPFDLTARDSFITIGVGYKFN</sequence>